<dbReference type="Proteomes" id="UP000807115">
    <property type="component" value="Chromosome 9"/>
</dbReference>
<dbReference type="KEGG" id="sbi:8082980"/>
<dbReference type="PANTHER" id="PTHR28141:SF1">
    <property type="entry name" value="2',3'-CYCLIC-NUCLEOTIDE 3'-PHOSPHODIESTERASE"/>
    <property type="match status" value="1"/>
</dbReference>
<reference evidence="1" key="2">
    <citation type="submission" date="2020-10" db="EMBL/GenBank/DDBJ databases">
        <authorList>
            <person name="Cooper E.A."/>
            <person name="Brenton Z.W."/>
            <person name="Flinn B.S."/>
            <person name="Jenkins J."/>
            <person name="Shu S."/>
            <person name="Flowers D."/>
            <person name="Luo F."/>
            <person name="Wang Y."/>
            <person name="Xia P."/>
            <person name="Barry K."/>
            <person name="Daum C."/>
            <person name="Lipzen A."/>
            <person name="Yoshinaga Y."/>
            <person name="Schmutz J."/>
            <person name="Saski C."/>
            <person name="Vermerris W."/>
            <person name="Kresovich S."/>
        </authorList>
    </citation>
    <scope>NUCLEOTIDE SEQUENCE</scope>
</reference>
<dbReference type="Gramene" id="EES18513">
    <property type="protein sequence ID" value="EES18513"/>
    <property type="gene ID" value="SORBI_3009G199800"/>
</dbReference>
<sequence length="228" mass="25726">MLLGCTAYSFPPTTARSPLRHSPPLTPLPRLVLRPHRQSVAVRMDPTDQSPEEVYSVWALPPEPVRDRFRRIMEGLRAAYGGPAFQPHATVVGDFRGRRSEAIKVLRAAAACVQPYTARVTGVARGSFFYQCVYLLLEPTPEVVGASDHCCARFGYKRKTPYMPHVSLLYGDLTDEEKEEARKKAEELDKDICGLEFEISELALYRTDTADKSLESWELVEVCHLEKK</sequence>
<gene>
    <name evidence="1" type="ORF">BDA96_09G210700</name>
</gene>
<dbReference type="GO" id="GO:0004112">
    <property type="term" value="F:cyclic-nucleotide phosphodiesterase activity"/>
    <property type="evidence" value="ECO:0007669"/>
    <property type="project" value="InterPro"/>
</dbReference>
<name>A0A921QEA4_SORBI</name>
<evidence type="ECO:0000313" key="1">
    <source>
        <dbReference type="EMBL" id="KAG0518826.1"/>
    </source>
</evidence>
<dbReference type="InterPro" id="IPR012386">
    <property type="entry name" value="Cyclic-nucl_3Pdiesterase"/>
</dbReference>
<dbReference type="InterPro" id="IPR009097">
    <property type="entry name" value="Cyclic_Pdiesterase"/>
</dbReference>
<organism evidence="1 2">
    <name type="scientific">Sorghum bicolor</name>
    <name type="common">Sorghum</name>
    <name type="synonym">Sorghum vulgare</name>
    <dbReference type="NCBI Taxonomy" id="4558"/>
    <lineage>
        <taxon>Eukaryota</taxon>
        <taxon>Viridiplantae</taxon>
        <taxon>Streptophyta</taxon>
        <taxon>Embryophyta</taxon>
        <taxon>Tracheophyta</taxon>
        <taxon>Spermatophyta</taxon>
        <taxon>Magnoliopsida</taxon>
        <taxon>Liliopsida</taxon>
        <taxon>Poales</taxon>
        <taxon>Poaceae</taxon>
        <taxon>PACMAD clade</taxon>
        <taxon>Panicoideae</taxon>
        <taxon>Andropogonodae</taxon>
        <taxon>Andropogoneae</taxon>
        <taxon>Sorghinae</taxon>
        <taxon>Sorghum</taxon>
    </lineage>
</organism>
<dbReference type="EMBL" id="CM027688">
    <property type="protein sequence ID" value="KAG0518826.1"/>
    <property type="molecule type" value="Genomic_DNA"/>
</dbReference>
<evidence type="ECO:0008006" key="3">
    <source>
        <dbReference type="Google" id="ProtNLM"/>
    </source>
</evidence>
<proteinExistence type="predicted"/>
<dbReference type="Pfam" id="PF13563">
    <property type="entry name" value="2_5_RNA_ligase2"/>
    <property type="match status" value="1"/>
</dbReference>
<dbReference type="PANTHER" id="PTHR28141">
    <property type="entry name" value="2',3'-CYCLIC-NUCLEOTIDE 3'-PHOSPHODIESTERASE"/>
    <property type="match status" value="1"/>
</dbReference>
<comment type="caution">
    <text evidence="1">The sequence shown here is derived from an EMBL/GenBank/DDBJ whole genome shotgun (WGS) entry which is preliminary data.</text>
</comment>
<accession>A0A921QEA4</accession>
<dbReference type="Gene3D" id="3.90.1140.10">
    <property type="entry name" value="Cyclic phosphodiesterase"/>
    <property type="match status" value="1"/>
</dbReference>
<reference evidence="1" key="1">
    <citation type="journal article" date="2019" name="BMC Genomics">
        <title>A new reference genome for Sorghum bicolor reveals high levels of sequence similarity between sweet and grain genotypes: implications for the genetics of sugar metabolism.</title>
        <authorList>
            <person name="Cooper E.A."/>
            <person name="Brenton Z.W."/>
            <person name="Flinn B.S."/>
            <person name="Jenkins J."/>
            <person name="Shu S."/>
            <person name="Flowers D."/>
            <person name="Luo F."/>
            <person name="Wang Y."/>
            <person name="Xia P."/>
            <person name="Barry K."/>
            <person name="Daum C."/>
            <person name="Lipzen A."/>
            <person name="Yoshinaga Y."/>
            <person name="Schmutz J."/>
            <person name="Saski C."/>
            <person name="Vermerris W."/>
            <person name="Kresovich S."/>
        </authorList>
    </citation>
    <scope>NUCLEOTIDE SEQUENCE</scope>
</reference>
<dbReference type="OMA" id="AVYSVWA"/>
<dbReference type="OrthoDB" id="514292at2759"/>
<dbReference type="SUPFAM" id="SSF55144">
    <property type="entry name" value="LigT-like"/>
    <property type="match status" value="1"/>
</dbReference>
<dbReference type="AlphaFoldDB" id="A0A921QEA4"/>
<evidence type="ECO:0000313" key="2">
    <source>
        <dbReference type="Proteomes" id="UP000807115"/>
    </source>
</evidence>
<dbReference type="FunFam" id="3.90.1140.10:FF:000007">
    <property type="entry name" value="Cyclic phosphodiesterase"/>
    <property type="match status" value="1"/>
</dbReference>
<protein>
    <recommendedName>
        <fullName evidence="3">Cyclic phosphodiesterase</fullName>
    </recommendedName>
</protein>